<reference evidence="8" key="1">
    <citation type="journal article" date="2020" name="Stud. Mycol.">
        <title>101 Dothideomycetes genomes: a test case for predicting lifestyles and emergence of pathogens.</title>
        <authorList>
            <person name="Haridas S."/>
            <person name="Albert R."/>
            <person name="Binder M."/>
            <person name="Bloem J."/>
            <person name="Labutti K."/>
            <person name="Salamov A."/>
            <person name="Andreopoulos B."/>
            <person name="Baker S."/>
            <person name="Barry K."/>
            <person name="Bills G."/>
            <person name="Bluhm B."/>
            <person name="Cannon C."/>
            <person name="Castanera R."/>
            <person name="Culley D."/>
            <person name="Daum C."/>
            <person name="Ezra D."/>
            <person name="Gonzalez J."/>
            <person name="Henrissat B."/>
            <person name="Kuo A."/>
            <person name="Liang C."/>
            <person name="Lipzen A."/>
            <person name="Lutzoni F."/>
            <person name="Magnuson J."/>
            <person name="Mondo S."/>
            <person name="Nolan M."/>
            <person name="Ohm R."/>
            <person name="Pangilinan J."/>
            <person name="Park H.-J."/>
            <person name="Ramirez L."/>
            <person name="Alfaro M."/>
            <person name="Sun H."/>
            <person name="Tritt A."/>
            <person name="Yoshinaga Y."/>
            <person name="Zwiers L.-H."/>
            <person name="Turgeon B."/>
            <person name="Goodwin S."/>
            <person name="Spatafora J."/>
            <person name="Crous P."/>
            <person name="Grigoriev I."/>
        </authorList>
    </citation>
    <scope>NUCLEOTIDE SEQUENCE</scope>
    <source>
        <strain evidence="8">CBS 133067</strain>
    </source>
</reference>
<evidence type="ECO:0000256" key="6">
    <source>
        <dbReference type="ARBA" id="ARBA00049075"/>
    </source>
</evidence>
<evidence type="ECO:0000256" key="3">
    <source>
        <dbReference type="ARBA" id="ARBA00047418"/>
    </source>
</evidence>
<proteinExistence type="inferred from homology"/>
<comment type="similarity">
    <text evidence="2">Belongs to the methyltransferase superfamily. Trimethylguanosine synthase family.</text>
</comment>
<protein>
    <recommendedName>
        <fullName evidence="1">Trimethylguanosine synthase</fullName>
    </recommendedName>
    <alternativeName>
        <fullName evidence="7">Cap-specific guanine-N(2) methyltransferase</fullName>
    </alternativeName>
</protein>
<dbReference type="AlphaFoldDB" id="A0A9P4MA51"/>
<dbReference type="InterPro" id="IPR019012">
    <property type="entry name" value="RNA_cap_Gua-N2-MeTrfase"/>
</dbReference>
<evidence type="ECO:0000256" key="1">
    <source>
        <dbReference type="ARBA" id="ARBA00018517"/>
    </source>
</evidence>
<dbReference type="Gene3D" id="3.40.50.150">
    <property type="entry name" value="Vaccinia Virus protein VP39"/>
    <property type="match status" value="1"/>
</dbReference>
<dbReference type="Proteomes" id="UP000799772">
    <property type="component" value="Unassembled WGS sequence"/>
</dbReference>
<evidence type="ECO:0000256" key="5">
    <source>
        <dbReference type="ARBA" id="ARBA00048763"/>
    </source>
</evidence>
<dbReference type="OrthoDB" id="194443at2759"/>
<dbReference type="SUPFAM" id="SSF53335">
    <property type="entry name" value="S-adenosyl-L-methionine-dependent methyltransferases"/>
    <property type="match status" value="1"/>
</dbReference>
<dbReference type="GO" id="GO:0005634">
    <property type="term" value="C:nucleus"/>
    <property type="evidence" value="ECO:0007669"/>
    <property type="project" value="TreeGrafter"/>
</dbReference>
<dbReference type="InterPro" id="IPR029063">
    <property type="entry name" value="SAM-dependent_MTases_sf"/>
</dbReference>
<comment type="catalytic activity">
    <reaction evidence="3">
        <text>a 5'-end (N(2),N(7)-dimethyl 5'-triphosphoguanosine)-ribonucleoside in snoRNA + S-adenosyl-L-methionine = a 5'-end (N(2),N(2),N(7)-trimethyl 5'-triphosphoguanosine)-ribonucleoside in snoRNA + S-adenosyl-L-homocysteine + H(+)</text>
        <dbReference type="Rhea" id="RHEA:78507"/>
        <dbReference type="Rhea" id="RHEA-COMP:19088"/>
        <dbReference type="Rhea" id="RHEA-COMP:19090"/>
        <dbReference type="ChEBI" id="CHEBI:15378"/>
        <dbReference type="ChEBI" id="CHEBI:57856"/>
        <dbReference type="ChEBI" id="CHEBI:59789"/>
        <dbReference type="ChEBI" id="CHEBI:167623"/>
        <dbReference type="ChEBI" id="CHEBI:172880"/>
    </reaction>
    <physiologicalReaction direction="left-to-right" evidence="3">
        <dbReference type="Rhea" id="RHEA:78508"/>
    </physiologicalReaction>
</comment>
<comment type="caution">
    <text evidence="8">The sequence shown here is derived from an EMBL/GenBank/DDBJ whole genome shotgun (WGS) entry which is preliminary data.</text>
</comment>
<comment type="catalytic activity">
    <reaction evidence="6">
        <text>a 5'-end (N(7)-methyl 5'-triphosphoguanosine)-ribonucleoside in snRNA + S-adenosyl-L-methionine = a 5'-end (N(2),N(7)-dimethyl 5'-triphosphoguanosine)-ribonucleoside in snRNA + S-adenosyl-L-homocysteine + H(+)</text>
        <dbReference type="Rhea" id="RHEA:78471"/>
        <dbReference type="Rhea" id="RHEA-COMP:19085"/>
        <dbReference type="Rhea" id="RHEA-COMP:19087"/>
        <dbReference type="ChEBI" id="CHEBI:15378"/>
        <dbReference type="ChEBI" id="CHEBI:57856"/>
        <dbReference type="ChEBI" id="CHEBI:59789"/>
        <dbReference type="ChEBI" id="CHEBI:156461"/>
        <dbReference type="ChEBI" id="CHEBI:172880"/>
    </reaction>
    <physiologicalReaction direction="left-to-right" evidence="6">
        <dbReference type="Rhea" id="RHEA:78472"/>
    </physiologicalReaction>
</comment>
<keyword evidence="9" id="KW-1185">Reference proteome</keyword>
<dbReference type="PANTHER" id="PTHR14741:SF32">
    <property type="entry name" value="TRIMETHYLGUANOSINE SYNTHASE"/>
    <property type="match status" value="1"/>
</dbReference>
<accession>A0A9P4MA51</accession>
<dbReference type="EMBL" id="ML978125">
    <property type="protein sequence ID" value="KAF2100032.1"/>
    <property type="molecule type" value="Genomic_DNA"/>
</dbReference>
<sequence>MPENVRKYWYHRYDLFSKYDEGVELTSNSWFGVTPEAVAVKIAQHIGDSVPPSKKFIIDAFAGAGGNAIAFALSGRWERVFAVEKDPEELKCAKQNAKVYGVEKKISFVNGDCFNIIKNRYSHMREEAVIFASPPWGGPTYQAEDIFDLSKMEPYTLKKLHTSFSKYFSEMVFYLPRTSDLNQLAALVKDGDQIQAIHYCMTGFSKALCAYYGDFADIQKP</sequence>
<dbReference type="PANTHER" id="PTHR14741">
    <property type="entry name" value="S-ADENOSYLMETHIONINE-DEPENDENT METHYLTRANSFERASE RELATED"/>
    <property type="match status" value="1"/>
</dbReference>
<dbReference type="FunFam" id="3.40.50.150:FF:000270">
    <property type="entry name" value="RNA methylase family protein"/>
    <property type="match status" value="1"/>
</dbReference>
<dbReference type="GO" id="GO:0071164">
    <property type="term" value="F:RNA cap trimethylguanosine synthase activity"/>
    <property type="evidence" value="ECO:0007669"/>
    <property type="project" value="TreeGrafter"/>
</dbReference>
<name>A0A9P4MA51_9PEZI</name>
<comment type="catalytic activity">
    <reaction evidence="5">
        <text>a 5'-end (N(2),N(7)-dimethyl 5'-triphosphoguanosine)-ribonucleoside in snRNA + S-adenosyl-L-methionine = a 5'-end (N(2),N(2),N(7)-trimethyl 5'-triphosphoguanosine)-ribonucleoside in snRNA + S-adenosyl-L-homocysteine + H(+)</text>
        <dbReference type="Rhea" id="RHEA:78479"/>
        <dbReference type="Rhea" id="RHEA-COMP:19087"/>
        <dbReference type="Rhea" id="RHEA-COMP:19089"/>
        <dbReference type="ChEBI" id="CHEBI:15378"/>
        <dbReference type="ChEBI" id="CHEBI:57856"/>
        <dbReference type="ChEBI" id="CHEBI:59789"/>
        <dbReference type="ChEBI" id="CHEBI:167623"/>
        <dbReference type="ChEBI" id="CHEBI:172880"/>
    </reaction>
    <physiologicalReaction direction="left-to-right" evidence="5">
        <dbReference type="Rhea" id="RHEA:78480"/>
    </physiologicalReaction>
</comment>
<gene>
    <name evidence="8" type="ORF">NA57DRAFT_55964</name>
</gene>
<organism evidence="8 9">
    <name type="scientific">Rhizodiscina lignyota</name>
    <dbReference type="NCBI Taxonomy" id="1504668"/>
    <lineage>
        <taxon>Eukaryota</taxon>
        <taxon>Fungi</taxon>
        <taxon>Dikarya</taxon>
        <taxon>Ascomycota</taxon>
        <taxon>Pezizomycotina</taxon>
        <taxon>Dothideomycetes</taxon>
        <taxon>Pleosporomycetidae</taxon>
        <taxon>Aulographales</taxon>
        <taxon>Rhizodiscinaceae</taxon>
        <taxon>Rhizodiscina</taxon>
    </lineage>
</organism>
<evidence type="ECO:0000256" key="4">
    <source>
        <dbReference type="ARBA" id="ARBA00048740"/>
    </source>
</evidence>
<dbReference type="Pfam" id="PF09445">
    <property type="entry name" value="Methyltransf_15"/>
    <property type="match status" value="1"/>
</dbReference>
<evidence type="ECO:0000313" key="8">
    <source>
        <dbReference type="EMBL" id="KAF2100032.1"/>
    </source>
</evidence>
<comment type="catalytic activity">
    <reaction evidence="4">
        <text>a 5'-end (N(7)-methyl 5'-triphosphoguanosine)-ribonucleoside in snoRNA + S-adenosyl-L-methionine = a 5'-end (N(2),N(7)-dimethyl 5'-triphosphoguanosine)-ribonucleoside in snoRNA + S-adenosyl-L-homocysteine + H(+)</text>
        <dbReference type="Rhea" id="RHEA:78475"/>
        <dbReference type="Rhea" id="RHEA-COMP:19086"/>
        <dbReference type="Rhea" id="RHEA-COMP:19088"/>
        <dbReference type="ChEBI" id="CHEBI:15378"/>
        <dbReference type="ChEBI" id="CHEBI:57856"/>
        <dbReference type="ChEBI" id="CHEBI:59789"/>
        <dbReference type="ChEBI" id="CHEBI:156461"/>
        <dbReference type="ChEBI" id="CHEBI:172880"/>
    </reaction>
    <physiologicalReaction direction="left-to-right" evidence="4">
        <dbReference type="Rhea" id="RHEA:78476"/>
    </physiologicalReaction>
</comment>
<evidence type="ECO:0000256" key="2">
    <source>
        <dbReference type="ARBA" id="ARBA00025783"/>
    </source>
</evidence>
<dbReference type="CDD" id="cd02440">
    <property type="entry name" value="AdoMet_MTases"/>
    <property type="match status" value="1"/>
</dbReference>
<evidence type="ECO:0000313" key="9">
    <source>
        <dbReference type="Proteomes" id="UP000799772"/>
    </source>
</evidence>
<evidence type="ECO:0000256" key="7">
    <source>
        <dbReference type="ARBA" id="ARBA00049790"/>
    </source>
</evidence>